<dbReference type="RefSeq" id="WP_132530922.1">
    <property type="nucleotide sequence ID" value="NZ_BMJO01000004.1"/>
</dbReference>
<evidence type="ECO:0000313" key="2">
    <source>
        <dbReference type="EMBL" id="GGE56541.1"/>
    </source>
</evidence>
<evidence type="ECO:0000313" key="3">
    <source>
        <dbReference type="Proteomes" id="UP000622648"/>
    </source>
</evidence>
<evidence type="ECO:0008006" key="4">
    <source>
        <dbReference type="Google" id="ProtNLM"/>
    </source>
</evidence>
<evidence type="ECO:0000256" key="1">
    <source>
        <dbReference type="SAM" id="SignalP"/>
    </source>
</evidence>
<comment type="caution">
    <text evidence="2">The sequence shown here is derived from an EMBL/GenBank/DDBJ whole genome shotgun (WGS) entry which is preliminary data.</text>
</comment>
<feature type="signal peptide" evidence="1">
    <location>
        <begin position="1"/>
        <end position="24"/>
    </location>
</feature>
<protein>
    <recommendedName>
        <fullName evidence="4">Lipoprotein</fullName>
    </recommendedName>
</protein>
<keyword evidence="3" id="KW-1185">Reference proteome</keyword>
<feature type="chain" id="PRO_5046888089" description="Lipoprotein" evidence="1">
    <location>
        <begin position="25"/>
        <end position="196"/>
    </location>
</feature>
<keyword evidence="1" id="KW-0732">Signal</keyword>
<reference evidence="3" key="1">
    <citation type="journal article" date="2019" name="Int. J. Syst. Evol. Microbiol.">
        <title>The Global Catalogue of Microorganisms (GCM) 10K type strain sequencing project: providing services to taxonomists for standard genome sequencing and annotation.</title>
        <authorList>
            <consortium name="The Broad Institute Genomics Platform"/>
            <consortium name="The Broad Institute Genome Sequencing Center for Infectious Disease"/>
            <person name="Wu L."/>
            <person name="Ma J."/>
        </authorList>
    </citation>
    <scope>NUCLEOTIDE SEQUENCE [LARGE SCALE GENOMIC DNA]</scope>
    <source>
        <strain evidence="3">CGMCC 1.15644</strain>
    </source>
</reference>
<gene>
    <name evidence="2" type="ORF">GCM10011413_23640</name>
</gene>
<dbReference type="Proteomes" id="UP000622648">
    <property type="component" value="Unassembled WGS sequence"/>
</dbReference>
<name>A0ABQ1SSP7_9SPHI</name>
<dbReference type="EMBL" id="BMJO01000004">
    <property type="protein sequence ID" value="GGE56541.1"/>
    <property type="molecule type" value="Genomic_DNA"/>
</dbReference>
<sequence>MMKIKTLMIAIVLPFLICCTPENGQGQQTVDKNADQKLHQSSQKTPLVSLTDEQEFRKTLENLKETLKQKNLKKISSLLNYPFYTSHKEVPNGIGIPADPISLKEFDSYKSAIFNADVMRILPLCKEDNLSEIDEKTDEVYYRSLKKLTDTGSKMYEVYMQYPESNTQAESYFSFIFGKVNGQFKMLSTYAKWPIK</sequence>
<accession>A0ABQ1SSP7</accession>
<organism evidence="2 3">
    <name type="scientific">Pedobacter psychrotolerans</name>
    <dbReference type="NCBI Taxonomy" id="1843235"/>
    <lineage>
        <taxon>Bacteria</taxon>
        <taxon>Pseudomonadati</taxon>
        <taxon>Bacteroidota</taxon>
        <taxon>Sphingobacteriia</taxon>
        <taxon>Sphingobacteriales</taxon>
        <taxon>Sphingobacteriaceae</taxon>
        <taxon>Pedobacter</taxon>
    </lineage>
</organism>
<proteinExistence type="predicted"/>